<keyword evidence="1" id="KW-1048">Host nucleus</keyword>
<dbReference type="InterPro" id="IPR000646">
    <property type="entry name" value="Adeno_PVIII"/>
</dbReference>
<feature type="peptide" id="PRO_5031635450" description="Hexon-linking protein-N" evidence="1">
    <location>
        <begin position="1"/>
        <end position="112"/>
    </location>
</feature>
<dbReference type="GO" id="GO:0031423">
    <property type="term" value="F:hexon binding"/>
    <property type="evidence" value="ECO:0007669"/>
    <property type="project" value="InterPro"/>
</dbReference>
<accession>A0A7T4V7F4</accession>
<dbReference type="HAMAP" id="MF_04049">
    <property type="entry name" value="ADV_CAP8"/>
    <property type="match status" value="1"/>
</dbReference>
<comment type="function">
    <text evidence="1">Hexon-linking protein-C: Structural component of the virion that acts as a cement protein on the capsid interior and which glue the peripentonal hexons and group-of-nine hexons together.</text>
</comment>
<gene>
    <name evidence="1" type="primary">L4</name>
</gene>
<comment type="miscellaneous">
    <text evidence="1">All late proteins expressed from the major late promoter are produced by alternative splicing and alternative polyadenylation of the same gene giving rise to non-overlapping ORFs. A leader sequence is present in the N-terminus of all these mRNAs and is recognized by the viral shutoff protein to provide expression although conventional translation via ribosome scanning from the cap has been shut off in the host cell.</text>
</comment>
<evidence type="ECO:0000313" key="2">
    <source>
        <dbReference type="EMBL" id="QQD36948.1"/>
    </source>
</evidence>
<name>A0A7T4V7F4_9ADEN</name>
<keyword evidence="1" id="KW-0167">Capsid protein</keyword>
<comment type="subcellular location">
    <molecule>Pre-hexon-linking protein VIII</molecule>
    <subcellularLocation>
        <location evidence="1">Host nucleus</location>
    </subcellularLocation>
</comment>
<comment type="PTM">
    <text evidence="1">Cleaved by the viral protease during virion maturation. May cause the middle segment to be shed from the capsid.</text>
</comment>
<keyword evidence="1" id="KW-0426">Late protein</keyword>
<reference evidence="2" key="1">
    <citation type="journal article" date="2020" name="Sci. Rep.">
        <title>Metagenomic characterisation of additional and novel avian viruses from Australian wild ducks.</title>
        <authorList>
            <person name="Vibin J."/>
            <person name="Chamings A."/>
            <person name="Klaassen M."/>
            <person name="Alexandersen S."/>
        </authorList>
    </citation>
    <scope>NUCLEOTIDE SEQUENCE</scope>
    <source>
        <strain evidence="2">PBDAdV/PBD12.16-AU-2016</strain>
    </source>
</reference>
<keyword evidence="1" id="KW-0597">Phosphoprotein</keyword>
<dbReference type="Pfam" id="PF01310">
    <property type="entry name" value="Adeno_PVIII"/>
    <property type="match status" value="1"/>
</dbReference>
<comment type="subcellular location">
    <molecule>Hexon-linking protein-C</molecule>
    <subcellularLocation>
        <location evidence="1">Virion</location>
    </subcellularLocation>
    <text evidence="1">Located on the inner side of the capsid shell. Present in 120 copies per virion.</text>
</comment>
<comment type="induction">
    <text evidence="1">Expressed in the late phase of the viral replicative cycle.</text>
</comment>
<comment type="similarity">
    <text evidence="1">Belongs to the adenoviridae hexon-linking protein family.</text>
</comment>
<comment type="subunit">
    <text evidence="1">Interacts with the peripentonal hexons as well as the hexons in the facets. Part of a complex composed of the core-capsid bridging protein, the endosome lysis protein VI and the hexon-linking protein VIII; these interactions bridge the virus core to the capsid.</text>
</comment>
<dbReference type="EMBL" id="MT894382">
    <property type="protein sequence ID" value="QQD36948.1"/>
    <property type="molecule type" value="Genomic_DNA"/>
</dbReference>
<feature type="site" description="Cleavage; by viral protease" evidence="1">
    <location>
        <begin position="112"/>
        <end position="113"/>
    </location>
</feature>
<comment type="subcellular location">
    <molecule>Hexon-linking protein-N</molecule>
    <subcellularLocation>
        <location evidence="1">Virion</location>
    </subcellularLocation>
    <text evidence="1">Located on the inner side of the capsid shell. Present in 120 copies per virion.</text>
</comment>
<proteinExistence type="evidence at transcript level"/>
<evidence type="ECO:0000256" key="1">
    <source>
        <dbReference type="HAMAP-Rule" id="MF_04049"/>
    </source>
</evidence>
<protein>
    <recommendedName>
        <fullName evidence="1">Pre-hexon-linking protein VIII</fullName>
    </recommendedName>
    <alternativeName>
        <fullName evidence="1">Pre-protein VIII</fullName>
        <shortName evidence="1">pVIII</shortName>
    </alternativeName>
    <component>
        <recommendedName>
            <fullName evidence="1">Hexon-linking protein-N</fullName>
        </recommendedName>
        <alternativeName>
            <fullName evidence="1">12.1 kDa protein VIII</fullName>
        </alternativeName>
        <alternativeName>
            <fullName evidence="1">Protein VIII-N</fullName>
        </alternativeName>
    </component>
    <component>
        <recommendedName>
            <fullName evidence="1">Hexon-linking protein-C</fullName>
        </recommendedName>
        <alternativeName>
            <fullName evidence="1">7.6 kDa protein VIII</fullName>
        </alternativeName>
        <alternativeName>
            <fullName evidence="1">Protein VIII-C</fullName>
        </alternativeName>
    </component>
</protein>
<comment type="function">
    <text evidence="1">Hexon-linking protein-N: Structural component of the virion that acts as a cement protein on the capsid interior and which glue the peripentonal hexons and group-of-nine hexons together.</text>
</comment>
<feature type="site" description="Cleavage; by viral protease" evidence="1">
    <location>
        <begin position="163"/>
        <end position="164"/>
    </location>
</feature>
<comment type="caution">
    <text evidence="1">Lacks conserved residue(s) required for the propagation of feature annotation.</text>
</comment>
<dbReference type="GO" id="GO:0042025">
    <property type="term" value="C:host cell nucleus"/>
    <property type="evidence" value="ECO:0007669"/>
    <property type="project" value="UniProtKB-SubCell"/>
</dbReference>
<keyword evidence="1" id="KW-0946">Virion</keyword>
<dbReference type="GO" id="GO:0019028">
    <property type="term" value="C:viral capsid"/>
    <property type="evidence" value="ECO:0007669"/>
    <property type="project" value="UniProtKB-UniRule"/>
</dbReference>
<organism evidence="2">
    <name type="scientific">Pacific black duck aviadenovirus</name>
    <dbReference type="NCBI Taxonomy" id="2798287"/>
    <lineage>
        <taxon>Viruses</taxon>
        <taxon>Varidnaviria</taxon>
        <taxon>Bamfordvirae</taxon>
        <taxon>Preplasmiviricota</taxon>
        <taxon>Polisuviricotina</taxon>
        <taxon>Pharingeaviricetes</taxon>
        <taxon>Rowavirales</taxon>
        <taxon>Adenoviridae</taxon>
        <taxon>Aviadenovirus</taxon>
    </lineage>
</organism>
<sequence length="240" mass="26603">MNATPTEYVWKYNPLFGTPAGAQQNYGSTVDWVIPGGRVMYAPVQNLRNSVPTPEQFSFMTKRFESMSDQQPFANAHETAVIAANVADSGIVKSGLRPVDYGGMQRVQLSGGFMPYYGTSEGEVQLSGGYAEGRIQLSGGLKGNRLNSHRPPRWCGTSLAGNGLGDPEEVASEAFKYHLRTQGPAFEETPIGFDRRSFMETYVPAIVTRPFRSQDPTDFPARFSALYKGKNAFENEFWDW</sequence>
<feature type="peptide" id="PRO_5031635449" description="Hexon-linking protein-C" evidence="1">
    <location>
        <begin position="164"/>
        <end position="240"/>
    </location>
</feature>
<feature type="chain" id="PRO_5031635451" description="Pre-hexon-linking protein VIII" evidence="1">
    <location>
        <begin position="1"/>
        <end position="240"/>
    </location>
</feature>